<dbReference type="SUPFAM" id="SSF118310">
    <property type="entry name" value="AN1-like Zinc finger"/>
    <property type="match status" value="1"/>
</dbReference>
<feature type="domain" description="AN1-type" evidence="6">
    <location>
        <begin position="27"/>
        <end position="73"/>
    </location>
</feature>
<dbReference type="PANTHER" id="PTHR10634">
    <property type="entry name" value="AN1-TYPE ZINC FINGER PROTEIN"/>
    <property type="match status" value="1"/>
</dbReference>
<dbReference type="Proteomes" id="UP000015104">
    <property type="component" value="Unassembled WGS sequence"/>
</dbReference>
<dbReference type="FunFam" id="4.10.1110.10:FF:000001">
    <property type="entry name" value="Zinc finger AN1-type containing 6"/>
    <property type="match status" value="1"/>
</dbReference>
<keyword evidence="2 4" id="KW-0863">Zinc-finger</keyword>
<evidence type="ECO:0000259" key="6">
    <source>
        <dbReference type="PROSITE" id="PS51039"/>
    </source>
</evidence>
<evidence type="ECO:0000256" key="1">
    <source>
        <dbReference type="ARBA" id="ARBA00022723"/>
    </source>
</evidence>
<evidence type="ECO:0000256" key="2">
    <source>
        <dbReference type="ARBA" id="ARBA00022771"/>
    </source>
</evidence>
<dbReference type="HOGENOM" id="CLU_057016_7_0_1"/>
<evidence type="ECO:0000313" key="8">
    <source>
        <dbReference type="Proteomes" id="UP000015104"/>
    </source>
</evidence>
<feature type="compositionally biased region" description="Polar residues" evidence="5">
    <location>
        <begin position="1"/>
        <end position="12"/>
    </location>
</feature>
<accession>T1KVR1</accession>
<reference evidence="8" key="1">
    <citation type="submission" date="2011-08" db="EMBL/GenBank/DDBJ databases">
        <authorList>
            <person name="Rombauts S."/>
        </authorList>
    </citation>
    <scope>NUCLEOTIDE SEQUENCE</scope>
    <source>
        <strain evidence="8">London</strain>
    </source>
</reference>
<evidence type="ECO:0000256" key="4">
    <source>
        <dbReference type="PROSITE-ProRule" id="PRU00449"/>
    </source>
</evidence>
<dbReference type="GO" id="GO:0008270">
    <property type="term" value="F:zinc ion binding"/>
    <property type="evidence" value="ECO:0007669"/>
    <property type="project" value="UniProtKB-KW"/>
</dbReference>
<keyword evidence="8" id="KW-1185">Reference proteome</keyword>
<evidence type="ECO:0000256" key="5">
    <source>
        <dbReference type="SAM" id="MobiDB-lite"/>
    </source>
</evidence>
<dbReference type="Pfam" id="PF01428">
    <property type="entry name" value="zf-AN1"/>
    <property type="match status" value="1"/>
</dbReference>
<dbReference type="eggNOG" id="KOG3173">
    <property type="taxonomic scope" value="Eukaryota"/>
</dbReference>
<evidence type="ECO:0000256" key="3">
    <source>
        <dbReference type="ARBA" id="ARBA00022833"/>
    </source>
</evidence>
<sequence length="92" mass="10305">MASLMTSTQPEAHTTEKPVTDLPKLPKKKKTRCTQCKISVGVIGFPCRCGGIFCSIHRYANEHSCSFNYKEHGAEEIRKNNPQVVGEKIQKI</sequence>
<keyword evidence="1" id="KW-0479">Metal-binding</keyword>
<proteinExistence type="predicted"/>
<dbReference type="EnsemblMetazoa" id="tetur23g01550.1">
    <property type="protein sequence ID" value="tetur23g01550.1"/>
    <property type="gene ID" value="tetur23g01550"/>
</dbReference>
<dbReference type="PANTHER" id="PTHR10634:SF149">
    <property type="entry name" value="AN1-TYPE DOMAIN-CONTAINING PROTEIN-RELATED"/>
    <property type="match status" value="1"/>
</dbReference>
<dbReference type="STRING" id="32264.T1KVR1"/>
<dbReference type="InterPro" id="IPR035896">
    <property type="entry name" value="AN1-like_Znf"/>
</dbReference>
<keyword evidence="3" id="KW-0862">Zinc</keyword>
<dbReference type="AlphaFoldDB" id="T1KVR1"/>
<dbReference type="SMART" id="SM00154">
    <property type="entry name" value="ZnF_AN1"/>
    <property type="match status" value="1"/>
</dbReference>
<dbReference type="Gene3D" id="4.10.1110.10">
    <property type="entry name" value="AN1-like Zinc finger"/>
    <property type="match status" value="1"/>
</dbReference>
<dbReference type="EMBL" id="CAEY01000613">
    <property type="status" value="NOT_ANNOTATED_CDS"/>
    <property type="molecule type" value="Genomic_DNA"/>
</dbReference>
<name>T1KVR1_TETUR</name>
<reference evidence="7" key="2">
    <citation type="submission" date="2015-06" db="UniProtKB">
        <authorList>
            <consortium name="EnsemblMetazoa"/>
        </authorList>
    </citation>
    <scope>IDENTIFICATION</scope>
</reference>
<evidence type="ECO:0000313" key="7">
    <source>
        <dbReference type="EnsemblMetazoa" id="tetur23g01550.1"/>
    </source>
</evidence>
<feature type="region of interest" description="Disordered" evidence="5">
    <location>
        <begin position="1"/>
        <end position="28"/>
    </location>
</feature>
<organism evidence="7 8">
    <name type="scientific">Tetranychus urticae</name>
    <name type="common">Two-spotted spider mite</name>
    <dbReference type="NCBI Taxonomy" id="32264"/>
    <lineage>
        <taxon>Eukaryota</taxon>
        <taxon>Metazoa</taxon>
        <taxon>Ecdysozoa</taxon>
        <taxon>Arthropoda</taxon>
        <taxon>Chelicerata</taxon>
        <taxon>Arachnida</taxon>
        <taxon>Acari</taxon>
        <taxon>Acariformes</taxon>
        <taxon>Trombidiformes</taxon>
        <taxon>Prostigmata</taxon>
        <taxon>Eleutherengona</taxon>
        <taxon>Raphignathae</taxon>
        <taxon>Tetranychoidea</taxon>
        <taxon>Tetranychidae</taxon>
        <taxon>Tetranychus</taxon>
    </lineage>
</organism>
<protein>
    <recommendedName>
        <fullName evidence="6">AN1-type domain-containing protein</fullName>
    </recommendedName>
</protein>
<dbReference type="InterPro" id="IPR050652">
    <property type="entry name" value="AN1_A20_ZnFinger"/>
</dbReference>
<dbReference type="PROSITE" id="PS51039">
    <property type="entry name" value="ZF_AN1"/>
    <property type="match status" value="1"/>
</dbReference>
<dbReference type="InterPro" id="IPR000058">
    <property type="entry name" value="Znf_AN1"/>
</dbReference>